<organism evidence="1 2">
    <name type="scientific">Haloactinomyces albus</name>
    <dbReference type="NCBI Taxonomy" id="1352928"/>
    <lineage>
        <taxon>Bacteria</taxon>
        <taxon>Bacillati</taxon>
        <taxon>Actinomycetota</taxon>
        <taxon>Actinomycetes</taxon>
        <taxon>Actinopolysporales</taxon>
        <taxon>Actinopolysporaceae</taxon>
        <taxon>Haloactinomyces</taxon>
    </lineage>
</organism>
<sequence length="290" mass="30999">MMQPDIARRCKNALEAPHAMIYFAPEAEQEFGSLGLKGGRIAYFAGRAAPMGAVGAGVVAATFYNFSPRAAAKEIPRAWSIAAPEEIVAARFRAADTALRRMLGDEVLTSEAVTESVQLAAEACRACEPAGKPLFAAHADLEWPEAPHLRLWHALSLLREFRGDAHIAALQAAGITGLQALVLHTATGEGFTEAAAKMTRGWSDEEWSDAHEELRAEGLLDTEGTLTTAGKELREEVEATTDAQSMAPWTHLGATKVERLVAHGAELSKGLAKAGAFPRELFAAGSSRRE</sequence>
<proteinExistence type="predicted"/>
<dbReference type="Pfam" id="PF21863">
    <property type="entry name" value="HTH_67"/>
    <property type="match status" value="1"/>
</dbReference>
<gene>
    <name evidence="1" type="ORF">JOF55_003582</name>
</gene>
<accession>A0AAE4CNF1</accession>
<reference evidence="1" key="1">
    <citation type="submission" date="2023-07" db="EMBL/GenBank/DDBJ databases">
        <title>Sequencing the genomes of 1000 actinobacteria strains.</title>
        <authorList>
            <person name="Klenk H.-P."/>
        </authorList>
    </citation>
    <scope>NUCLEOTIDE SEQUENCE</scope>
    <source>
        <strain evidence="1">DSM 45977</strain>
    </source>
</reference>
<dbReference type="NCBIfam" id="NF047719">
    <property type="entry name" value="SCO6745_fam_HTH"/>
    <property type="match status" value="1"/>
</dbReference>
<dbReference type="AlphaFoldDB" id="A0AAE4CNF1"/>
<keyword evidence="2" id="KW-1185">Reference proteome</keyword>
<name>A0AAE4CNF1_9ACTN</name>
<evidence type="ECO:0008006" key="3">
    <source>
        <dbReference type="Google" id="ProtNLM"/>
    </source>
</evidence>
<dbReference type="Proteomes" id="UP001180845">
    <property type="component" value="Unassembled WGS sequence"/>
</dbReference>
<dbReference type="InterPro" id="IPR054058">
    <property type="entry name" value="HTH_67"/>
</dbReference>
<comment type="caution">
    <text evidence="1">The sequence shown here is derived from an EMBL/GenBank/DDBJ whole genome shotgun (WGS) entry which is preliminary data.</text>
</comment>
<dbReference type="EMBL" id="JAVDXW010000001">
    <property type="protein sequence ID" value="MDR7303401.1"/>
    <property type="molecule type" value="Genomic_DNA"/>
</dbReference>
<evidence type="ECO:0000313" key="1">
    <source>
        <dbReference type="EMBL" id="MDR7303401.1"/>
    </source>
</evidence>
<protein>
    <recommendedName>
        <fullName evidence="3">SalK</fullName>
    </recommendedName>
</protein>
<evidence type="ECO:0000313" key="2">
    <source>
        <dbReference type="Proteomes" id="UP001180845"/>
    </source>
</evidence>